<dbReference type="InterPro" id="IPR011712">
    <property type="entry name" value="Sig_transdc_His_kin_sub3_dim/P"/>
</dbReference>
<name>A0ABR8GKR6_9CYAN</name>
<dbReference type="Gene3D" id="6.10.250.2870">
    <property type="match status" value="1"/>
</dbReference>
<comment type="caution">
    <text evidence="2">The sequence shown here is derived from an EMBL/GenBank/DDBJ whole genome shotgun (WGS) entry which is preliminary data.</text>
</comment>
<dbReference type="Proteomes" id="UP000660380">
    <property type="component" value="Unassembled WGS sequence"/>
</dbReference>
<accession>A0ABR8GKR6</accession>
<gene>
    <name evidence="2" type="ORF">H6G81_04460</name>
</gene>
<dbReference type="GO" id="GO:0016301">
    <property type="term" value="F:kinase activity"/>
    <property type="evidence" value="ECO:0007669"/>
    <property type="project" value="UniProtKB-KW"/>
</dbReference>
<evidence type="ECO:0000313" key="3">
    <source>
        <dbReference type="Proteomes" id="UP000660380"/>
    </source>
</evidence>
<keyword evidence="2" id="KW-0418">Kinase</keyword>
<keyword evidence="3" id="KW-1185">Reference proteome</keyword>
<keyword evidence="2" id="KW-0808">Transferase</keyword>
<sequence>MVTVLLIWIFFLTLAWQLMKTICTYRQKTQELILAENQLKIYASKMEYFTLIEERNHNLLNFYHGLGHSIAALDIQLQVVQKLWQINPIQAEKSLSEAYQLSSTLMYEVRQIVRNMGEDSFNKQSTQQSRENLARTKLEEERYVYF</sequence>
<dbReference type="Pfam" id="PF07730">
    <property type="entry name" value="HisKA_3"/>
    <property type="match status" value="1"/>
</dbReference>
<evidence type="ECO:0000259" key="1">
    <source>
        <dbReference type="Pfam" id="PF07730"/>
    </source>
</evidence>
<reference evidence="2 3" key="1">
    <citation type="journal article" date="2020" name="ISME J.">
        <title>Comparative genomics reveals insights into cyanobacterial evolution and habitat adaptation.</title>
        <authorList>
            <person name="Chen M.Y."/>
            <person name="Teng W.K."/>
            <person name="Zhao L."/>
            <person name="Hu C.X."/>
            <person name="Zhou Y.K."/>
            <person name="Han B.P."/>
            <person name="Song L.R."/>
            <person name="Shu W.S."/>
        </authorList>
    </citation>
    <scope>NUCLEOTIDE SEQUENCE [LARGE SCALE GENOMIC DNA]</scope>
    <source>
        <strain evidence="2 3">FACHB-248</strain>
    </source>
</reference>
<protein>
    <submittedName>
        <fullName evidence="2">Histidine kinase dimerization/phosphoacceptor domain-containing protein</fullName>
    </submittedName>
</protein>
<dbReference type="EMBL" id="JACJTA010000006">
    <property type="protein sequence ID" value="MBD2603802.1"/>
    <property type="molecule type" value="Genomic_DNA"/>
</dbReference>
<evidence type="ECO:0000313" key="2">
    <source>
        <dbReference type="EMBL" id="MBD2603802.1"/>
    </source>
</evidence>
<feature type="domain" description="Signal transduction histidine kinase subgroup 3 dimerisation and phosphoacceptor" evidence="1">
    <location>
        <begin position="66"/>
        <end position="118"/>
    </location>
</feature>
<proteinExistence type="predicted"/>
<dbReference type="RefSeq" id="WP_029630422.1">
    <property type="nucleotide sequence ID" value="NZ_JACJTA010000006.1"/>
</dbReference>
<organism evidence="2 3">
    <name type="scientific">Scytonema hofmannii FACHB-248</name>
    <dbReference type="NCBI Taxonomy" id="1842502"/>
    <lineage>
        <taxon>Bacteria</taxon>
        <taxon>Bacillati</taxon>
        <taxon>Cyanobacteriota</taxon>
        <taxon>Cyanophyceae</taxon>
        <taxon>Nostocales</taxon>
        <taxon>Scytonemataceae</taxon>
        <taxon>Scytonema</taxon>
    </lineage>
</organism>